<evidence type="ECO:0000256" key="1">
    <source>
        <dbReference type="SAM" id="Phobius"/>
    </source>
</evidence>
<name>A0A0F9SSZ0_9ZZZZ</name>
<keyword evidence="1" id="KW-0472">Membrane</keyword>
<proteinExistence type="predicted"/>
<reference evidence="2" key="1">
    <citation type="journal article" date="2015" name="Nature">
        <title>Complex archaea that bridge the gap between prokaryotes and eukaryotes.</title>
        <authorList>
            <person name="Spang A."/>
            <person name="Saw J.H."/>
            <person name="Jorgensen S.L."/>
            <person name="Zaremba-Niedzwiedzka K."/>
            <person name="Martijn J."/>
            <person name="Lind A.E."/>
            <person name="van Eijk R."/>
            <person name="Schleper C."/>
            <person name="Guy L."/>
            <person name="Ettema T.J."/>
        </authorList>
    </citation>
    <scope>NUCLEOTIDE SEQUENCE</scope>
</reference>
<dbReference type="EMBL" id="LAZR01002263">
    <property type="protein sequence ID" value="KKN32263.1"/>
    <property type="molecule type" value="Genomic_DNA"/>
</dbReference>
<keyword evidence="1" id="KW-1133">Transmembrane helix</keyword>
<dbReference type="AlphaFoldDB" id="A0A0F9SSZ0"/>
<accession>A0A0F9SSZ0</accession>
<sequence length="39" mass="4498">MLTIMILYSTYILLSMVSILIVTKGSQPVYVTYKKLKED</sequence>
<evidence type="ECO:0000313" key="2">
    <source>
        <dbReference type="EMBL" id="KKN32263.1"/>
    </source>
</evidence>
<comment type="caution">
    <text evidence="2">The sequence shown here is derived from an EMBL/GenBank/DDBJ whole genome shotgun (WGS) entry which is preliminary data.</text>
</comment>
<gene>
    <name evidence="2" type="ORF">LCGC14_0815430</name>
</gene>
<feature type="transmembrane region" description="Helical" evidence="1">
    <location>
        <begin position="6"/>
        <end position="25"/>
    </location>
</feature>
<organism evidence="2">
    <name type="scientific">marine sediment metagenome</name>
    <dbReference type="NCBI Taxonomy" id="412755"/>
    <lineage>
        <taxon>unclassified sequences</taxon>
        <taxon>metagenomes</taxon>
        <taxon>ecological metagenomes</taxon>
    </lineage>
</organism>
<keyword evidence="1" id="KW-0812">Transmembrane</keyword>
<protein>
    <submittedName>
        <fullName evidence="2">Uncharacterized protein</fullName>
    </submittedName>
</protein>